<dbReference type="EMBL" id="OD000392">
    <property type="protein sequence ID" value="CAD7397410.1"/>
    <property type="molecule type" value="Genomic_DNA"/>
</dbReference>
<dbReference type="InterPro" id="IPR015943">
    <property type="entry name" value="WD40/YVTN_repeat-like_dom_sf"/>
</dbReference>
<organism evidence="1">
    <name type="scientific">Timema poppense</name>
    <name type="common">Walking stick</name>
    <dbReference type="NCBI Taxonomy" id="170557"/>
    <lineage>
        <taxon>Eukaryota</taxon>
        <taxon>Metazoa</taxon>
        <taxon>Ecdysozoa</taxon>
        <taxon>Arthropoda</taxon>
        <taxon>Hexapoda</taxon>
        <taxon>Insecta</taxon>
        <taxon>Pterygota</taxon>
        <taxon>Neoptera</taxon>
        <taxon>Polyneoptera</taxon>
        <taxon>Phasmatodea</taxon>
        <taxon>Timematodea</taxon>
        <taxon>Timematoidea</taxon>
        <taxon>Timematidae</taxon>
        <taxon>Timema</taxon>
    </lineage>
</organism>
<dbReference type="SUPFAM" id="SSF50978">
    <property type="entry name" value="WD40 repeat-like"/>
    <property type="match status" value="1"/>
</dbReference>
<sequence length="257" mass="28987">MLFSPQCLLLSRDGEYLMTGGDKGIVEVWRTFNLALLYAFPACDSSVRSLALTHDQKFLLAGLATGSIVVFHIDFNRWHHEFQQRGEVSCDSMVSLFVPACSSKNHFQTRRGLNYHQGVFKGVISARDGVLGGIRYETVSPDAALKGAKTTRSYGCSMWLASGGRESKVMKSSQQNRMTGKRAMRGVVIQYEKNLIIFVRNLNQKYTAYYSSLMASLVLTDSSQLTANGFEKLPDQIKYPYAEPHDLQKHIFSRYHF</sequence>
<protein>
    <submittedName>
        <fullName evidence="1">Uncharacterized protein</fullName>
    </submittedName>
</protein>
<dbReference type="Gene3D" id="2.130.10.10">
    <property type="entry name" value="YVTN repeat-like/Quinoprotein amine dehydrogenase"/>
    <property type="match status" value="1"/>
</dbReference>
<dbReference type="InterPro" id="IPR036322">
    <property type="entry name" value="WD40_repeat_dom_sf"/>
</dbReference>
<gene>
    <name evidence="1" type="ORF">TPSB3V08_LOCUS1135</name>
</gene>
<dbReference type="InterPro" id="IPR050865">
    <property type="entry name" value="BEACH_Domain"/>
</dbReference>
<reference evidence="1" key="1">
    <citation type="submission" date="2020-11" db="EMBL/GenBank/DDBJ databases">
        <authorList>
            <person name="Tran Van P."/>
        </authorList>
    </citation>
    <scope>NUCLEOTIDE SEQUENCE</scope>
</reference>
<evidence type="ECO:0000313" key="1">
    <source>
        <dbReference type="EMBL" id="CAD7397410.1"/>
    </source>
</evidence>
<name>A0A7R9GU04_TIMPO</name>
<dbReference type="GO" id="GO:0008104">
    <property type="term" value="P:intracellular protein localization"/>
    <property type="evidence" value="ECO:0007669"/>
    <property type="project" value="TreeGrafter"/>
</dbReference>
<dbReference type="GO" id="GO:0019901">
    <property type="term" value="F:protein kinase binding"/>
    <property type="evidence" value="ECO:0007669"/>
    <property type="project" value="TreeGrafter"/>
</dbReference>
<dbReference type="GO" id="GO:0005829">
    <property type="term" value="C:cytosol"/>
    <property type="evidence" value="ECO:0007669"/>
    <property type="project" value="TreeGrafter"/>
</dbReference>
<dbReference type="AlphaFoldDB" id="A0A7R9GU04"/>
<accession>A0A7R9GU04</accession>
<dbReference type="GO" id="GO:0016020">
    <property type="term" value="C:membrane"/>
    <property type="evidence" value="ECO:0007669"/>
    <property type="project" value="TreeGrafter"/>
</dbReference>
<dbReference type="PANTHER" id="PTHR13743">
    <property type="entry name" value="BEIGE/BEACH-RELATED"/>
    <property type="match status" value="1"/>
</dbReference>
<dbReference type="PANTHER" id="PTHR13743:SF162">
    <property type="entry name" value="NEUROBEACHIN"/>
    <property type="match status" value="1"/>
</dbReference>
<proteinExistence type="predicted"/>